<dbReference type="HOGENOM" id="CLU_2419081_0_0_1"/>
<dbReference type="Proteomes" id="UP000000599">
    <property type="component" value="Chromosome F"/>
</dbReference>
<reference evidence="2 3" key="1">
    <citation type="journal article" date="2004" name="Nature">
        <title>Genome evolution in yeasts.</title>
        <authorList>
            <consortium name="Genolevures"/>
            <person name="Dujon B."/>
            <person name="Sherman D."/>
            <person name="Fischer G."/>
            <person name="Durrens P."/>
            <person name="Casaregola S."/>
            <person name="Lafontaine I."/>
            <person name="de Montigny J."/>
            <person name="Marck C."/>
            <person name="Neuveglise C."/>
            <person name="Talla E."/>
            <person name="Goffard N."/>
            <person name="Frangeul L."/>
            <person name="Aigle M."/>
            <person name="Anthouard V."/>
            <person name="Babour A."/>
            <person name="Barbe V."/>
            <person name="Barnay S."/>
            <person name="Blanchin S."/>
            <person name="Beckerich J.M."/>
            <person name="Beyne E."/>
            <person name="Bleykasten C."/>
            <person name="Boisrame A."/>
            <person name="Boyer J."/>
            <person name="Cattolico L."/>
            <person name="Confanioleri F."/>
            <person name="de Daruvar A."/>
            <person name="Despons L."/>
            <person name="Fabre E."/>
            <person name="Fairhead C."/>
            <person name="Ferry-Dumazet H."/>
            <person name="Groppi A."/>
            <person name="Hantraye F."/>
            <person name="Hennequin C."/>
            <person name="Jauniaux N."/>
            <person name="Joyet P."/>
            <person name="Kachouri R."/>
            <person name="Kerrest A."/>
            <person name="Koszul R."/>
            <person name="Lemaire M."/>
            <person name="Lesur I."/>
            <person name="Ma L."/>
            <person name="Muller H."/>
            <person name="Nicaud J.M."/>
            <person name="Nikolski M."/>
            <person name="Oztas S."/>
            <person name="Ozier-Kalogeropoulos O."/>
            <person name="Pellenz S."/>
            <person name="Potier S."/>
            <person name="Richard G.F."/>
            <person name="Straub M.L."/>
            <person name="Suleau A."/>
            <person name="Swennene D."/>
            <person name="Tekaia F."/>
            <person name="Wesolowski-Louvel M."/>
            <person name="Westhof E."/>
            <person name="Wirth B."/>
            <person name="Zeniou-Meyer M."/>
            <person name="Zivanovic I."/>
            <person name="Bolotin-Fukuhara M."/>
            <person name="Thierry A."/>
            <person name="Bouchier C."/>
            <person name="Caudron B."/>
            <person name="Scarpelli C."/>
            <person name="Gaillardin C."/>
            <person name="Weissenbach J."/>
            <person name="Wincker P."/>
            <person name="Souciet J.L."/>
        </authorList>
    </citation>
    <scope>NUCLEOTIDE SEQUENCE [LARGE SCALE GENOMIC DNA]</scope>
    <source>
        <strain evidence="3">ATCC 36239 / CBS 767 / BCRC 21394 / JCM 1990 / NBRC 0083 / IGC 2968</strain>
    </source>
</reference>
<keyword evidence="3" id="KW-1185">Reference proteome</keyword>
<evidence type="ECO:0000259" key="1">
    <source>
        <dbReference type="PROSITE" id="PS51212"/>
    </source>
</evidence>
<name>Q6BL29_DEBHA</name>
<feature type="domain" description="WSC" evidence="1">
    <location>
        <begin position="10"/>
        <end position="93"/>
    </location>
</feature>
<dbReference type="RefSeq" id="XP_461092.2">
    <property type="nucleotide sequence ID" value="XM_461092.2"/>
</dbReference>
<sequence>MLVSATCGQNYTIDYCSSENTGLEKTENRYNAVAPCSKKCSSKGYSVAVLQDEGCWCSDKIPENTTSLSDCNHQCPGYPTNCGGRGYYGYYLI</sequence>
<dbReference type="AlphaFoldDB" id="Q6BL29"/>
<organism evidence="2 3">
    <name type="scientific">Debaryomyces hansenii (strain ATCC 36239 / CBS 767 / BCRC 21394 / JCM 1990 / NBRC 0083 / IGC 2968)</name>
    <name type="common">Yeast</name>
    <name type="synonym">Torulaspora hansenii</name>
    <dbReference type="NCBI Taxonomy" id="284592"/>
    <lineage>
        <taxon>Eukaryota</taxon>
        <taxon>Fungi</taxon>
        <taxon>Dikarya</taxon>
        <taxon>Ascomycota</taxon>
        <taxon>Saccharomycotina</taxon>
        <taxon>Pichiomycetes</taxon>
        <taxon>Debaryomycetaceae</taxon>
        <taxon>Debaryomyces</taxon>
    </lineage>
</organism>
<dbReference type="OrthoDB" id="2537459at2759"/>
<dbReference type="KEGG" id="dha:DEHA2F16830g"/>
<gene>
    <name evidence="2" type="ordered locus">DEHA2F16830g</name>
</gene>
<dbReference type="STRING" id="284592.Q6BL29"/>
<protein>
    <submittedName>
        <fullName evidence="2">DEHA2F16830p</fullName>
    </submittedName>
</protein>
<evidence type="ECO:0000313" key="2">
    <source>
        <dbReference type="EMBL" id="CAG89474.2"/>
    </source>
</evidence>
<dbReference type="OMA" id="SCWCSNS"/>
<dbReference type="EMBL" id="CR382138">
    <property type="protein sequence ID" value="CAG89474.2"/>
    <property type="molecule type" value="Genomic_DNA"/>
</dbReference>
<dbReference type="InParanoid" id="Q6BL29"/>
<evidence type="ECO:0000313" key="3">
    <source>
        <dbReference type="Proteomes" id="UP000000599"/>
    </source>
</evidence>
<proteinExistence type="predicted"/>
<dbReference type="VEuPathDB" id="FungiDB:DEHA2F16830g"/>
<dbReference type="Pfam" id="PF01822">
    <property type="entry name" value="WSC"/>
    <property type="match status" value="1"/>
</dbReference>
<dbReference type="PROSITE" id="PS51212">
    <property type="entry name" value="WSC"/>
    <property type="match status" value="1"/>
</dbReference>
<dbReference type="SMART" id="SM00321">
    <property type="entry name" value="WSC"/>
    <property type="match status" value="1"/>
</dbReference>
<dbReference type="InterPro" id="IPR002889">
    <property type="entry name" value="WSC_carb-bd"/>
</dbReference>
<dbReference type="GeneID" id="2903108"/>
<accession>Q6BL29</accession>